<comment type="caution">
    <text evidence="4">The sequence shown here is derived from an EMBL/GenBank/DDBJ whole genome shotgun (WGS) entry which is preliminary data.</text>
</comment>
<dbReference type="EMBL" id="NWUJ01000005">
    <property type="protein sequence ID" value="PFH35175.1"/>
    <property type="molecule type" value="Genomic_DNA"/>
</dbReference>
<evidence type="ECO:0000256" key="1">
    <source>
        <dbReference type="SAM" id="MobiDB-lite"/>
    </source>
</evidence>
<gene>
    <name evidence="4" type="ORF">BESB_060620</name>
</gene>
<name>A0A2A9MB20_BESBE</name>
<dbReference type="AlphaFoldDB" id="A0A2A9MB20"/>
<dbReference type="InterPro" id="IPR040955">
    <property type="entry name" value="IMP2_N"/>
</dbReference>
<feature type="compositionally biased region" description="Pro residues" evidence="1">
    <location>
        <begin position="171"/>
        <end position="187"/>
    </location>
</feature>
<dbReference type="VEuPathDB" id="ToxoDB:BESB_060620"/>
<keyword evidence="5" id="KW-1185">Reference proteome</keyword>
<feature type="compositionally biased region" description="Acidic residues" evidence="1">
    <location>
        <begin position="100"/>
        <end position="121"/>
    </location>
</feature>
<sequence>MDQGGKAGKDRSGESLGAPTGTTVWCLPFCNDICACCSGCYNCCDKCSCCPQCCRCGPPCPGCFYCIPCVCCCCRPVPGGLSIDDGELVTEPTAVGEVLEEMEEEGVEQEAEREGDTEEGEAPPPSGATGVTGDAAAQRTKAATKKRAKAQIKKRAAKSQPKMFTGSAAGSPPPPPEACIGPPPEPAEPTTPLGMGIYLVYSTENGGSLYMKWSKTPLTGPGVLAYIKPTKEVGEFKFQKKDGVEPLCSGLEQSMQSSFVADRKAYYDGWATFVKQMDAWAGSLVVLPAATIQPPPTVKVVLLTQKKIRLLEADTPVEKKDMDLVAVVADNTTKFDVSTMEPSEFVAFANNFGASISFVPTKN</sequence>
<dbReference type="RefSeq" id="XP_029219184.1">
    <property type="nucleotide sequence ID" value="XM_029364476.1"/>
</dbReference>
<dbReference type="Proteomes" id="UP000224006">
    <property type="component" value="Chromosome V"/>
</dbReference>
<dbReference type="InterPro" id="IPR040785">
    <property type="entry name" value="IMP1-like_C"/>
</dbReference>
<evidence type="ECO:0000313" key="4">
    <source>
        <dbReference type="EMBL" id="PFH35175.1"/>
    </source>
</evidence>
<feature type="domain" description="Immune mapped protein 2 N-terminal" evidence="2">
    <location>
        <begin position="196"/>
        <end position="286"/>
    </location>
</feature>
<dbReference type="Pfam" id="PF18591">
    <property type="entry name" value="IMP2_C"/>
    <property type="match status" value="1"/>
</dbReference>
<dbReference type="Pfam" id="PF18590">
    <property type="entry name" value="IMP2_N"/>
    <property type="match status" value="1"/>
</dbReference>
<evidence type="ECO:0000259" key="3">
    <source>
        <dbReference type="Pfam" id="PF18591"/>
    </source>
</evidence>
<evidence type="ECO:0000259" key="2">
    <source>
        <dbReference type="Pfam" id="PF18590"/>
    </source>
</evidence>
<feature type="domain" description="Immune Mapped Protein 1-like C-terminal" evidence="3">
    <location>
        <begin position="298"/>
        <end position="358"/>
    </location>
</feature>
<proteinExistence type="predicted"/>
<evidence type="ECO:0000313" key="5">
    <source>
        <dbReference type="Proteomes" id="UP000224006"/>
    </source>
</evidence>
<evidence type="ECO:0008006" key="6">
    <source>
        <dbReference type="Google" id="ProtNLM"/>
    </source>
</evidence>
<dbReference type="KEGG" id="bbes:BESB_060620"/>
<dbReference type="OrthoDB" id="329578at2759"/>
<organism evidence="4 5">
    <name type="scientific">Besnoitia besnoiti</name>
    <name type="common">Apicomplexan protozoan</name>
    <dbReference type="NCBI Taxonomy" id="94643"/>
    <lineage>
        <taxon>Eukaryota</taxon>
        <taxon>Sar</taxon>
        <taxon>Alveolata</taxon>
        <taxon>Apicomplexa</taxon>
        <taxon>Conoidasida</taxon>
        <taxon>Coccidia</taxon>
        <taxon>Eucoccidiorida</taxon>
        <taxon>Eimeriorina</taxon>
        <taxon>Sarcocystidae</taxon>
        <taxon>Besnoitia</taxon>
    </lineage>
</organism>
<reference evidence="4 5" key="1">
    <citation type="submission" date="2017-09" db="EMBL/GenBank/DDBJ databases">
        <title>Genome sequencing of Besnoitia besnoiti strain Bb-Ger1.</title>
        <authorList>
            <person name="Schares G."/>
            <person name="Venepally P."/>
            <person name="Lorenzi H.A."/>
        </authorList>
    </citation>
    <scope>NUCLEOTIDE SEQUENCE [LARGE SCALE GENOMIC DNA]</scope>
    <source>
        <strain evidence="4 5">Bb-Ger1</strain>
    </source>
</reference>
<dbReference type="GeneID" id="40310990"/>
<feature type="region of interest" description="Disordered" evidence="1">
    <location>
        <begin position="100"/>
        <end position="187"/>
    </location>
</feature>
<accession>A0A2A9MB20</accession>
<feature type="compositionally biased region" description="Basic residues" evidence="1">
    <location>
        <begin position="142"/>
        <end position="157"/>
    </location>
</feature>
<protein>
    <recommendedName>
        <fullName evidence="6">Immune mapped protein 2 N-terminal domain-containing protein</fullName>
    </recommendedName>
</protein>